<reference evidence="5" key="1">
    <citation type="journal article" date="2019" name="Int. J. Syst. Evol. Microbiol.">
        <title>The Global Catalogue of Microorganisms (GCM) 10K type strain sequencing project: providing services to taxonomists for standard genome sequencing and annotation.</title>
        <authorList>
            <consortium name="The Broad Institute Genomics Platform"/>
            <consortium name="The Broad Institute Genome Sequencing Center for Infectious Disease"/>
            <person name="Wu L."/>
            <person name="Ma J."/>
        </authorList>
    </citation>
    <scope>NUCLEOTIDE SEQUENCE [LARGE SCALE GENOMIC DNA]</scope>
    <source>
        <strain evidence="5">KCTC 52677</strain>
    </source>
</reference>
<proteinExistence type="predicted"/>
<evidence type="ECO:0000313" key="5">
    <source>
        <dbReference type="Proteomes" id="UP001595377"/>
    </source>
</evidence>
<name>A0ABV7DKK3_9HYPH</name>
<protein>
    <submittedName>
        <fullName evidence="4">Polyamine ABC transporter substrate-binding protein</fullName>
    </submittedName>
</protein>
<evidence type="ECO:0000313" key="4">
    <source>
        <dbReference type="EMBL" id="MFC3075496.1"/>
    </source>
</evidence>
<organism evidence="4 5">
    <name type="scientific">Shinella pollutisoli</name>
    <dbReference type="NCBI Taxonomy" id="2250594"/>
    <lineage>
        <taxon>Bacteria</taxon>
        <taxon>Pseudomonadati</taxon>
        <taxon>Pseudomonadota</taxon>
        <taxon>Alphaproteobacteria</taxon>
        <taxon>Hyphomicrobiales</taxon>
        <taxon>Rhizobiaceae</taxon>
        <taxon>Shinella</taxon>
    </lineage>
</organism>
<dbReference type="Gene3D" id="3.40.190.10">
    <property type="entry name" value="Periplasmic binding protein-like II"/>
    <property type="match status" value="2"/>
</dbReference>
<sequence length="348" mass="37913">MQLTRRALLGSTAALGLASAFSGLLGAGRALAQSGSVTIATSGGAFEEALRAAFFTPYQEANPSLVMRFDTPDDPSRLKAMVEAGNVTVDLWTTGDYFGFDSDAEWLEEIDYSVVDGDALLPGRAMKYRVGLDIEQTLITYRTDAFPNGGPQTLADFFDVEKFPGMRACWKWVAGGIFEAALLADGVKKEDLYPLDIERALAKLETIRDSIIWWDTGAQSQQLLTSGEAAMGILWGSRAFPAMEAAPIGVAWGEWFSAGTWCMVPKGAANKEEAFKVIAFAVSTEPQIKLTSLLPYGPTNAEAAKRVDERYKGNLPTDHLDTQIAIDNTWWIANQAAVDTRFQEWLLG</sequence>
<dbReference type="EMBL" id="JBHRSP010000034">
    <property type="protein sequence ID" value="MFC3075496.1"/>
    <property type="molecule type" value="Genomic_DNA"/>
</dbReference>
<evidence type="ECO:0000256" key="2">
    <source>
        <dbReference type="ARBA" id="ARBA00022764"/>
    </source>
</evidence>
<evidence type="ECO:0000256" key="3">
    <source>
        <dbReference type="SAM" id="SignalP"/>
    </source>
</evidence>
<dbReference type="Proteomes" id="UP001595377">
    <property type="component" value="Unassembled WGS sequence"/>
</dbReference>
<dbReference type="PANTHER" id="PTHR30222:SF2">
    <property type="entry name" value="ABC TRANSPORTER SUBSTRATE-BINDING PROTEIN"/>
    <property type="match status" value="1"/>
</dbReference>
<gene>
    <name evidence="4" type="ORF">ACFOHH_20465</name>
</gene>
<feature type="chain" id="PRO_5045927538" evidence="3">
    <location>
        <begin position="33"/>
        <end position="348"/>
    </location>
</feature>
<dbReference type="InterPro" id="IPR006059">
    <property type="entry name" value="SBP"/>
</dbReference>
<feature type="signal peptide" evidence="3">
    <location>
        <begin position="1"/>
        <end position="32"/>
    </location>
</feature>
<keyword evidence="1 3" id="KW-0732">Signal</keyword>
<dbReference type="Pfam" id="PF13416">
    <property type="entry name" value="SBP_bac_8"/>
    <property type="match status" value="1"/>
</dbReference>
<dbReference type="PROSITE" id="PS51318">
    <property type="entry name" value="TAT"/>
    <property type="match status" value="1"/>
</dbReference>
<dbReference type="CDD" id="cd13589">
    <property type="entry name" value="PBP2_polyamine_RpCGA009"/>
    <property type="match status" value="1"/>
</dbReference>
<dbReference type="InterPro" id="IPR006311">
    <property type="entry name" value="TAT_signal"/>
</dbReference>
<dbReference type="SUPFAM" id="SSF53850">
    <property type="entry name" value="Periplasmic binding protein-like II"/>
    <property type="match status" value="1"/>
</dbReference>
<keyword evidence="2" id="KW-0574">Periplasm</keyword>
<evidence type="ECO:0000256" key="1">
    <source>
        <dbReference type="ARBA" id="ARBA00022729"/>
    </source>
</evidence>
<accession>A0ABV7DKK3</accession>
<keyword evidence="5" id="KW-1185">Reference proteome</keyword>
<comment type="caution">
    <text evidence="4">The sequence shown here is derived from an EMBL/GenBank/DDBJ whole genome shotgun (WGS) entry which is preliminary data.</text>
</comment>
<dbReference type="RefSeq" id="WP_257314625.1">
    <property type="nucleotide sequence ID" value="NZ_JANFDG010000007.1"/>
</dbReference>
<dbReference type="PANTHER" id="PTHR30222">
    <property type="entry name" value="SPERMIDINE/PUTRESCINE-BINDING PERIPLASMIC PROTEIN"/>
    <property type="match status" value="1"/>
</dbReference>